<dbReference type="Pfam" id="PF00595">
    <property type="entry name" value="PDZ"/>
    <property type="match status" value="1"/>
</dbReference>
<feature type="domain" description="PDZ" evidence="1">
    <location>
        <begin position="15"/>
        <end position="70"/>
    </location>
</feature>
<keyword evidence="3" id="KW-1185">Reference proteome</keyword>
<dbReference type="EMBL" id="JTDE01001212">
    <property type="protein sequence ID" value="KAF7259412.1"/>
    <property type="molecule type" value="Genomic_DNA"/>
</dbReference>
<protein>
    <recommendedName>
        <fullName evidence="1">PDZ domain-containing protein</fullName>
    </recommendedName>
</protein>
<dbReference type="PROSITE" id="PS50106">
    <property type="entry name" value="PDZ"/>
    <property type="match status" value="1"/>
</dbReference>
<name>A0A8S9YXT7_9TREM</name>
<comment type="caution">
    <text evidence="2">The sequence shown here is derived from an EMBL/GenBank/DDBJ whole genome shotgun (WGS) entry which is preliminary data.</text>
</comment>
<dbReference type="InterPro" id="IPR036034">
    <property type="entry name" value="PDZ_sf"/>
</dbReference>
<evidence type="ECO:0000259" key="1">
    <source>
        <dbReference type="PROSITE" id="PS50106"/>
    </source>
</evidence>
<gene>
    <name evidence="2" type="ORF">EG68_03458</name>
</gene>
<sequence length="211" mass="22736">MNMVLCIWYGENGILSVVGGAEGSSQVVIGSLFPGCAAQMDGVIISGDRLVSVNGFRVVGARHKKVSQLMGQEARPVGQVALGLQSRPEVPVNGGQRDGDCPTFRDEVEVVVPWSQRNDGFSFFITSQHPSGLANGDSDPGPSNKFYVEGNSSLNLCWEAKRNDWALRKASLWVLRQPMTSTSDSVSVEIPVTLSHDSRDGQGFNQMPLVV</sequence>
<dbReference type="SUPFAM" id="SSF50156">
    <property type="entry name" value="PDZ domain-like"/>
    <property type="match status" value="1"/>
</dbReference>
<evidence type="ECO:0000313" key="3">
    <source>
        <dbReference type="Proteomes" id="UP000822476"/>
    </source>
</evidence>
<accession>A0A8S9YXT7</accession>
<dbReference type="GO" id="GO:0005737">
    <property type="term" value="C:cytoplasm"/>
    <property type="evidence" value="ECO:0007669"/>
    <property type="project" value="TreeGrafter"/>
</dbReference>
<dbReference type="SMART" id="SM00228">
    <property type="entry name" value="PDZ"/>
    <property type="match status" value="1"/>
</dbReference>
<proteinExistence type="predicted"/>
<dbReference type="Gene3D" id="2.30.42.10">
    <property type="match status" value="1"/>
</dbReference>
<dbReference type="PANTHER" id="PTHR10316">
    <property type="entry name" value="MEMBRANE ASSOCIATED GUANYLATE KINASE-RELATED"/>
    <property type="match status" value="1"/>
</dbReference>
<dbReference type="Proteomes" id="UP000822476">
    <property type="component" value="Unassembled WGS sequence"/>
</dbReference>
<evidence type="ECO:0000313" key="2">
    <source>
        <dbReference type="EMBL" id="KAF7259412.1"/>
    </source>
</evidence>
<reference evidence="2" key="1">
    <citation type="submission" date="2019-07" db="EMBL/GenBank/DDBJ databases">
        <title>Annotation for the trematode Paragonimus miyazaki's.</title>
        <authorList>
            <person name="Choi Y.-J."/>
        </authorList>
    </citation>
    <scope>NUCLEOTIDE SEQUENCE</scope>
    <source>
        <strain evidence="2">Japan</strain>
    </source>
</reference>
<dbReference type="PANTHER" id="PTHR10316:SF40">
    <property type="entry name" value="LD27118P"/>
    <property type="match status" value="1"/>
</dbReference>
<dbReference type="OrthoDB" id="6284846at2759"/>
<dbReference type="GO" id="GO:0007165">
    <property type="term" value="P:signal transduction"/>
    <property type="evidence" value="ECO:0007669"/>
    <property type="project" value="TreeGrafter"/>
</dbReference>
<dbReference type="AlphaFoldDB" id="A0A8S9YXT7"/>
<organism evidence="2 3">
    <name type="scientific">Paragonimus skrjabini miyazakii</name>
    <dbReference type="NCBI Taxonomy" id="59628"/>
    <lineage>
        <taxon>Eukaryota</taxon>
        <taxon>Metazoa</taxon>
        <taxon>Spiralia</taxon>
        <taxon>Lophotrochozoa</taxon>
        <taxon>Platyhelminthes</taxon>
        <taxon>Trematoda</taxon>
        <taxon>Digenea</taxon>
        <taxon>Plagiorchiida</taxon>
        <taxon>Troglotremata</taxon>
        <taxon>Troglotrematidae</taxon>
        <taxon>Paragonimus</taxon>
    </lineage>
</organism>
<dbReference type="InterPro" id="IPR001478">
    <property type="entry name" value="PDZ"/>
</dbReference>